<feature type="compositionally biased region" description="Basic residues" evidence="1">
    <location>
        <begin position="132"/>
        <end position="149"/>
    </location>
</feature>
<sequence>MEFNTDPEFLRERWHSFTDSPLRDPAGSDTYNVLTLFRSWMLGAVLGGLAAMFLKCLPREEHAARGAIYHPSDILVIGVLELFVVAVELGQLLEPSRTCSMLSALVQQAGVVVGYLIVQNISVAPSVQRVPRMCHRRERPSRRGPRGSKRVGNDRGGVR</sequence>
<dbReference type="EMBL" id="SJPK01000015">
    <property type="protein sequence ID" value="TWT56274.1"/>
    <property type="molecule type" value="Genomic_DNA"/>
</dbReference>
<evidence type="ECO:0000256" key="2">
    <source>
        <dbReference type="SAM" id="Phobius"/>
    </source>
</evidence>
<feature type="transmembrane region" description="Helical" evidence="2">
    <location>
        <begin position="74"/>
        <end position="93"/>
    </location>
</feature>
<keyword evidence="2" id="KW-1133">Transmembrane helix</keyword>
<evidence type="ECO:0000313" key="3">
    <source>
        <dbReference type="EMBL" id="TWT56274.1"/>
    </source>
</evidence>
<keyword evidence="2" id="KW-0472">Membrane</keyword>
<gene>
    <name evidence="3" type="ORF">CA85_44560</name>
</gene>
<reference evidence="3 4" key="1">
    <citation type="submission" date="2019-02" db="EMBL/GenBank/DDBJ databases">
        <title>Deep-cultivation of Planctomycetes and their phenomic and genomic characterization uncovers novel biology.</title>
        <authorList>
            <person name="Wiegand S."/>
            <person name="Jogler M."/>
            <person name="Boedeker C."/>
            <person name="Pinto D."/>
            <person name="Vollmers J."/>
            <person name="Rivas-Marin E."/>
            <person name="Kohn T."/>
            <person name="Peeters S.H."/>
            <person name="Heuer A."/>
            <person name="Rast P."/>
            <person name="Oberbeckmann S."/>
            <person name="Bunk B."/>
            <person name="Jeske O."/>
            <person name="Meyerdierks A."/>
            <person name="Storesund J.E."/>
            <person name="Kallscheuer N."/>
            <person name="Luecker S."/>
            <person name="Lage O.M."/>
            <person name="Pohl T."/>
            <person name="Merkel B.J."/>
            <person name="Hornburger P."/>
            <person name="Mueller R.-W."/>
            <person name="Bruemmer F."/>
            <person name="Labrenz M."/>
            <person name="Spormann A.M."/>
            <person name="Op Den Camp H."/>
            <person name="Overmann J."/>
            <person name="Amann R."/>
            <person name="Jetten M.S.M."/>
            <person name="Mascher T."/>
            <person name="Medema M.H."/>
            <person name="Devos D.P."/>
            <person name="Kaster A.-K."/>
            <person name="Ovreas L."/>
            <person name="Rohde M."/>
            <person name="Galperin M.Y."/>
            <person name="Jogler C."/>
        </authorList>
    </citation>
    <scope>NUCLEOTIDE SEQUENCE [LARGE SCALE GENOMIC DNA]</scope>
    <source>
        <strain evidence="3 4">CA85</strain>
    </source>
</reference>
<organism evidence="3 4">
    <name type="scientific">Allorhodopirellula solitaria</name>
    <dbReference type="NCBI Taxonomy" id="2527987"/>
    <lineage>
        <taxon>Bacteria</taxon>
        <taxon>Pseudomonadati</taxon>
        <taxon>Planctomycetota</taxon>
        <taxon>Planctomycetia</taxon>
        <taxon>Pirellulales</taxon>
        <taxon>Pirellulaceae</taxon>
        <taxon>Allorhodopirellula</taxon>
    </lineage>
</organism>
<dbReference type="AlphaFoldDB" id="A0A5C5WZ81"/>
<keyword evidence="4" id="KW-1185">Reference proteome</keyword>
<evidence type="ECO:0000313" key="4">
    <source>
        <dbReference type="Proteomes" id="UP000318053"/>
    </source>
</evidence>
<proteinExistence type="predicted"/>
<feature type="transmembrane region" description="Helical" evidence="2">
    <location>
        <begin position="105"/>
        <end position="127"/>
    </location>
</feature>
<keyword evidence="2" id="KW-0812">Transmembrane</keyword>
<evidence type="ECO:0000256" key="1">
    <source>
        <dbReference type="SAM" id="MobiDB-lite"/>
    </source>
</evidence>
<accession>A0A5C5WZ81</accession>
<feature type="region of interest" description="Disordered" evidence="1">
    <location>
        <begin position="132"/>
        <end position="159"/>
    </location>
</feature>
<dbReference type="Proteomes" id="UP000318053">
    <property type="component" value="Unassembled WGS sequence"/>
</dbReference>
<comment type="caution">
    <text evidence="3">The sequence shown here is derived from an EMBL/GenBank/DDBJ whole genome shotgun (WGS) entry which is preliminary data.</text>
</comment>
<feature type="transmembrane region" description="Helical" evidence="2">
    <location>
        <begin position="31"/>
        <end position="54"/>
    </location>
</feature>
<protein>
    <submittedName>
        <fullName evidence="3">Uncharacterized protein</fullName>
    </submittedName>
</protein>
<name>A0A5C5WZ81_9BACT</name>